<dbReference type="Pfam" id="PF07690">
    <property type="entry name" value="MFS_1"/>
    <property type="match status" value="1"/>
</dbReference>
<evidence type="ECO:0000256" key="1">
    <source>
        <dbReference type="ARBA" id="ARBA00004651"/>
    </source>
</evidence>
<dbReference type="InterPro" id="IPR050171">
    <property type="entry name" value="MFS_Transporters"/>
</dbReference>
<dbReference type="SUPFAM" id="SSF103473">
    <property type="entry name" value="MFS general substrate transporter"/>
    <property type="match status" value="1"/>
</dbReference>
<accession>A0ABW8CIJ0</accession>
<dbReference type="RefSeq" id="WP_399657785.1">
    <property type="nucleotide sequence ID" value="NZ_JBITYG010000017.1"/>
</dbReference>
<dbReference type="PROSITE" id="PS00216">
    <property type="entry name" value="SUGAR_TRANSPORT_1"/>
    <property type="match status" value="1"/>
</dbReference>
<feature type="transmembrane region" description="Helical" evidence="7">
    <location>
        <begin position="136"/>
        <end position="154"/>
    </location>
</feature>
<dbReference type="InterPro" id="IPR036259">
    <property type="entry name" value="MFS_trans_sf"/>
</dbReference>
<dbReference type="PROSITE" id="PS50850">
    <property type="entry name" value="MFS"/>
    <property type="match status" value="1"/>
</dbReference>
<gene>
    <name evidence="9" type="ORF">ACIGXA_37765</name>
</gene>
<feature type="transmembrane region" description="Helical" evidence="7">
    <location>
        <begin position="209"/>
        <end position="232"/>
    </location>
</feature>
<organism evidence="9 10">
    <name type="scientific">Streptomyces fildesensis</name>
    <dbReference type="NCBI Taxonomy" id="375757"/>
    <lineage>
        <taxon>Bacteria</taxon>
        <taxon>Bacillati</taxon>
        <taxon>Actinomycetota</taxon>
        <taxon>Actinomycetes</taxon>
        <taxon>Kitasatosporales</taxon>
        <taxon>Streptomycetaceae</taxon>
        <taxon>Streptomyces</taxon>
    </lineage>
</organism>
<reference evidence="9 10" key="1">
    <citation type="submission" date="2024-10" db="EMBL/GenBank/DDBJ databases">
        <title>The Natural Products Discovery Center: Release of the First 8490 Sequenced Strains for Exploring Actinobacteria Biosynthetic Diversity.</title>
        <authorList>
            <person name="Kalkreuter E."/>
            <person name="Kautsar S.A."/>
            <person name="Yang D."/>
            <person name="Bader C.D."/>
            <person name="Teijaro C.N."/>
            <person name="Fluegel L."/>
            <person name="Davis C.M."/>
            <person name="Simpson J.R."/>
            <person name="Lauterbach L."/>
            <person name="Steele A.D."/>
            <person name="Gui C."/>
            <person name="Meng S."/>
            <person name="Li G."/>
            <person name="Viehrig K."/>
            <person name="Ye F."/>
            <person name="Su P."/>
            <person name="Kiefer A.F."/>
            <person name="Nichols A."/>
            <person name="Cepeda A.J."/>
            <person name="Yan W."/>
            <person name="Fan B."/>
            <person name="Jiang Y."/>
            <person name="Adhikari A."/>
            <person name="Zheng C.-J."/>
            <person name="Schuster L."/>
            <person name="Cowan T.M."/>
            <person name="Smanski M.J."/>
            <person name="Chevrette M.G."/>
            <person name="De Carvalho L.P.S."/>
            <person name="Shen B."/>
        </authorList>
    </citation>
    <scope>NUCLEOTIDE SEQUENCE [LARGE SCALE GENOMIC DNA]</scope>
    <source>
        <strain evidence="9 10">NPDC053399</strain>
    </source>
</reference>
<keyword evidence="2" id="KW-0813">Transport</keyword>
<keyword evidence="6 7" id="KW-0472">Membrane</keyword>
<evidence type="ECO:0000256" key="4">
    <source>
        <dbReference type="ARBA" id="ARBA00022692"/>
    </source>
</evidence>
<feature type="transmembrane region" description="Helical" evidence="7">
    <location>
        <begin position="160"/>
        <end position="178"/>
    </location>
</feature>
<dbReference type="InterPro" id="IPR020846">
    <property type="entry name" value="MFS_dom"/>
</dbReference>
<evidence type="ECO:0000256" key="5">
    <source>
        <dbReference type="ARBA" id="ARBA00022989"/>
    </source>
</evidence>
<dbReference type="EMBL" id="JBITYG010000017">
    <property type="protein sequence ID" value="MFI9106267.1"/>
    <property type="molecule type" value="Genomic_DNA"/>
</dbReference>
<comment type="subcellular location">
    <subcellularLocation>
        <location evidence="1">Cell membrane</location>
        <topology evidence="1">Multi-pass membrane protein</topology>
    </subcellularLocation>
</comment>
<feature type="transmembrane region" description="Helical" evidence="7">
    <location>
        <begin position="304"/>
        <end position="324"/>
    </location>
</feature>
<keyword evidence="10" id="KW-1185">Reference proteome</keyword>
<evidence type="ECO:0000313" key="10">
    <source>
        <dbReference type="Proteomes" id="UP001614394"/>
    </source>
</evidence>
<keyword evidence="5 7" id="KW-1133">Transmembrane helix</keyword>
<protein>
    <submittedName>
        <fullName evidence="9">MDR family MFS transporter</fullName>
    </submittedName>
</protein>
<keyword evidence="4 7" id="KW-0812">Transmembrane</keyword>
<evidence type="ECO:0000259" key="8">
    <source>
        <dbReference type="PROSITE" id="PS50850"/>
    </source>
</evidence>
<dbReference type="Gene3D" id="1.20.1250.20">
    <property type="entry name" value="MFS general substrate transporter like domains"/>
    <property type="match status" value="1"/>
</dbReference>
<evidence type="ECO:0000313" key="9">
    <source>
        <dbReference type="EMBL" id="MFI9106267.1"/>
    </source>
</evidence>
<keyword evidence="3" id="KW-1003">Cell membrane</keyword>
<dbReference type="CDD" id="cd17329">
    <property type="entry name" value="MFS_MdtH_MDR_like"/>
    <property type="match status" value="1"/>
</dbReference>
<feature type="transmembrane region" description="Helical" evidence="7">
    <location>
        <begin position="40"/>
        <end position="65"/>
    </location>
</feature>
<evidence type="ECO:0000256" key="3">
    <source>
        <dbReference type="ARBA" id="ARBA00022475"/>
    </source>
</evidence>
<sequence length="421" mass="43218">MSGLPRQFWWLWTSTLVNRLGGFVVTFLALYLTVDRGFSASYAGLVASLYGLGGSVASVVGGVLADRVGRRATMLVAQLGTAAVTALLGFVTHPVAIAAVAGLVGVTSNASRPALQAMLADLVPPKDRVRAFALNYWAINIGFGVSAGVAGLIAAQGYVWLFLGDALMTLLCAVVVFLKVKETLPAVEASATVDEEPAGLGQVLRDRRFMALVGLTFLLGTVGQQGATTLSVDMGRSGFTASQYGLVIGLNGLLVVLLQIPVTRMMAGRSPGALLAAGTLLMGWGFGLTAFAGSVGFYALTVTVWTLGEIVHAPASMSVVADLAPARARGRYQGMFSLAWSAASFVGPLAGGFALDHWGGNAAWGACAVVGTVAAAGYWTLLRTRGTVQSADVLVEVVEVEGPVPASGPAPASAAAVRSSR</sequence>
<feature type="transmembrane region" description="Helical" evidence="7">
    <location>
        <begin position="336"/>
        <end position="355"/>
    </location>
</feature>
<feature type="transmembrane region" description="Helical" evidence="7">
    <location>
        <begin position="9"/>
        <end position="34"/>
    </location>
</feature>
<dbReference type="Proteomes" id="UP001614394">
    <property type="component" value="Unassembled WGS sequence"/>
</dbReference>
<feature type="transmembrane region" description="Helical" evidence="7">
    <location>
        <begin position="274"/>
        <end position="298"/>
    </location>
</feature>
<dbReference type="InterPro" id="IPR005829">
    <property type="entry name" value="Sugar_transporter_CS"/>
</dbReference>
<evidence type="ECO:0000256" key="2">
    <source>
        <dbReference type="ARBA" id="ARBA00022448"/>
    </source>
</evidence>
<dbReference type="PANTHER" id="PTHR23517:SF2">
    <property type="entry name" value="MULTIDRUG RESISTANCE PROTEIN MDTH"/>
    <property type="match status" value="1"/>
</dbReference>
<dbReference type="PANTHER" id="PTHR23517">
    <property type="entry name" value="RESISTANCE PROTEIN MDTM, PUTATIVE-RELATED-RELATED"/>
    <property type="match status" value="1"/>
</dbReference>
<dbReference type="InterPro" id="IPR011701">
    <property type="entry name" value="MFS"/>
</dbReference>
<proteinExistence type="predicted"/>
<feature type="transmembrane region" description="Helical" evidence="7">
    <location>
        <begin position="361"/>
        <end position="381"/>
    </location>
</feature>
<feature type="domain" description="Major facilitator superfamily (MFS) profile" evidence="8">
    <location>
        <begin position="7"/>
        <end position="386"/>
    </location>
</feature>
<evidence type="ECO:0000256" key="6">
    <source>
        <dbReference type="ARBA" id="ARBA00023136"/>
    </source>
</evidence>
<evidence type="ECO:0000256" key="7">
    <source>
        <dbReference type="SAM" id="Phobius"/>
    </source>
</evidence>
<comment type="caution">
    <text evidence="9">The sequence shown here is derived from an EMBL/GenBank/DDBJ whole genome shotgun (WGS) entry which is preliminary data.</text>
</comment>
<name>A0ABW8CIJ0_9ACTN</name>
<feature type="transmembrane region" description="Helical" evidence="7">
    <location>
        <begin position="244"/>
        <end position="262"/>
    </location>
</feature>